<gene>
    <name evidence="2" type="ORF">O181_066585</name>
</gene>
<dbReference type="EMBL" id="AVOT02033022">
    <property type="protein sequence ID" value="MBW0526870.1"/>
    <property type="molecule type" value="Genomic_DNA"/>
</dbReference>
<evidence type="ECO:0000313" key="3">
    <source>
        <dbReference type="Proteomes" id="UP000765509"/>
    </source>
</evidence>
<dbReference type="AlphaFoldDB" id="A0A9Q3I590"/>
<feature type="compositionally biased region" description="Basic and acidic residues" evidence="1">
    <location>
        <begin position="84"/>
        <end position="98"/>
    </location>
</feature>
<feature type="region of interest" description="Disordered" evidence="1">
    <location>
        <begin position="78"/>
        <end position="145"/>
    </location>
</feature>
<reference evidence="2" key="1">
    <citation type="submission" date="2021-03" db="EMBL/GenBank/DDBJ databases">
        <title>Draft genome sequence of rust myrtle Austropuccinia psidii MF-1, a brazilian biotype.</title>
        <authorList>
            <person name="Quecine M.C."/>
            <person name="Pachon D.M.R."/>
            <person name="Bonatelli M.L."/>
            <person name="Correr F.H."/>
            <person name="Franceschini L.M."/>
            <person name="Leite T.F."/>
            <person name="Margarido G.R.A."/>
            <person name="Almeida C.A."/>
            <person name="Ferrarezi J.A."/>
            <person name="Labate C.A."/>
        </authorList>
    </citation>
    <scope>NUCLEOTIDE SEQUENCE</scope>
    <source>
        <strain evidence="2">MF-1</strain>
    </source>
</reference>
<organism evidence="2 3">
    <name type="scientific">Austropuccinia psidii MF-1</name>
    <dbReference type="NCBI Taxonomy" id="1389203"/>
    <lineage>
        <taxon>Eukaryota</taxon>
        <taxon>Fungi</taxon>
        <taxon>Dikarya</taxon>
        <taxon>Basidiomycota</taxon>
        <taxon>Pucciniomycotina</taxon>
        <taxon>Pucciniomycetes</taxon>
        <taxon>Pucciniales</taxon>
        <taxon>Sphaerophragmiaceae</taxon>
        <taxon>Austropuccinia</taxon>
    </lineage>
</organism>
<evidence type="ECO:0000256" key="1">
    <source>
        <dbReference type="SAM" id="MobiDB-lite"/>
    </source>
</evidence>
<keyword evidence="3" id="KW-1185">Reference proteome</keyword>
<evidence type="ECO:0000313" key="2">
    <source>
        <dbReference type="EMBL" id="MBW0526870.1"/>
    </source>
</evidence>
<comment type="caution">
    <text evidence="2">The sequence shown here is derived from an EMBL/GenBank/DDBJ whole genome shotgun (WGS) entry which is preliminary data.</text>
</comment>
<name>A0A9Q3I590_9BASI</name>
<dbReference type="Proteomes" id="UP000765509">
    <property type="component" value="Unassembled WGS sequence"/>
</dbReference>
<accession>A0A9Q3I590</accession>
<proteinExistence type="predicted"/>
<evidence type="ECO:0008006" key="4">
    <source>
        <dbReference type="Google" id="ProtNLM"/>
    </source>
</evidence>
<protein>
    <recommendedName>
        <fullName evidence="4">Retrotransposon gag domain-containing protein</fullName>
    </recommendedName>
</protein>
<sequence>MPKPLAGGHEILLTHQEFSGSGEDNRTLSRVQPIVLQRQVQKDKEFVEEPKSFIYRPEEGIENDSSFERRPSGVYQLQISSRNIQREAQRTSEEKEMSQEQSGQGQRQRKLAQTLPTGVQDPQIGAFSHGQDPYGIHSQREGKDEQDLSMQIIEELQFIKSSIDVELGKFDAKLNKITSDINKSKRNDKKYTEWYKLSNVKIDSLTSKCDRIKSKCQAQNYEMEYISISNINDQLGILKDHVFKIIDNTNQFATHLARSDSKRQKLKNEIIANVEQIHNNYEPHMRRHSTPLTEEKHSLKGSLTLLLGENPICSKDIPKLEACPTFSGEGEYNHFEFIRTLDMLQEEFHIPDEIIVGTLHSFLTRAAKKWYYKMRQDHGKHYWPWWKSEIVTKWAKHYWRFKMENSFESAIFNSEKDKPLT</sequence>